<sequence length="127" mass="13770">MVVMVAMIVPVGVIMVVMMIVAVLVAVRRLGRVVGHDVSSSPENRMHPPFPLRRQNFARNVQKCSKVVQAPSLHAGVGCTVTITLSTLALIACTIIPAKLHEPIMRSGSLDVSRGAKCHVMRRSRHA</sequence>
<keyword evidence="1" id="KW-1133">Transmembrane helix</keyword>
<evidence type="ECO:0000313" key="3">
    <source>
        <dbReference type="Proteomes" id="UP001369958"/>
    </source>
</evidence>
<evidence type="ECO:0000256" key="1">
    <source>
        <dbReference type="SAM" id="Phobius"/>
    </source>
</evidence>
<name>A0ABZ2HY36_9HYPH</name>
<keyword evidence="1" id="KW-0812">Transmembrane</keyword>
<organism evidence="2 3">
    <name type="scientific">Pelagibacterium nitratireducens</name>
    <dbReference type="NCBI Taxonomy" id="1046114"/>
    <lineage>
        <taxon>Bacteria</taxon>
        <taxon>Pseudomonadati</taxon>
        <taxon>Pseudomonadota</taxon>
        <taxon>Alphaproteobacteria</taxon>
        <taxon>Hyphomicrobiales</taxon>
        <taxon>Devosiaceae</taxon>
        <taxon>Pelagibacterium</taxon>
    </lineage>
</organism>
<accession>A0ABZ2HY36</accession>
<evidence type="ECO:0000313" key="2">
    <source>
        <dbReference type="EMBL" id="WWT32462.1"/>
    </source>
</evidence>
<keyword evidence="1" id="KW-0472">Membrane</keyword>
<gene>
    <name evidence="2" type="ORF">V6617_15840</name>
</gene>
<feature type="transmembrane region" description="Helical" evidence="1">
    <location>
        <begin position="6"/>
        <end position="27"/>
    </location>
</feature>
<dbReference type="EMBL" id="CP146275">
    <property type="protein sequence ID" value="WWT32462.1"/>
    <property type="molecule type" value="Genomic_DNA"/>
</dbReference>
<dbReference type="RefSeq" id="WP_338607887.1">
    <property type="nucleotide sequence ID" value="NZ_CP146275.1"/>
</dbReference>
<keyword evidence="3" id="KW-1185">Reference proteome</keyword>
<reference evidence="2 3" key="1">
    <citation type="submission" date="2024-02" db="EMBL/GenBank/DDBJ databases">
        <title>Complete genome sequence of Pelagibacterium nitratireducens ZH15.</title>
        <authorList>
            <person name="Zhao L.H."/>
        </authorList>
    </citation>
    <scope>NUCLEOTIDE SEQUENCE [LARGE SCALE GENOMIC DNA]</scope>
    <source>
        <strain evidence="2 3">ZH15</strain>
    </source>
</reference>
<dbReference type="Proteomes" id="UP001369958">
    <property type="component" value="Chromosome"/>
</dbReference>
<protein>
    <submittedName>
        <fullName evidence="2">Uncharacterized protein</fullName>
    </submittedName>
</protein>
<proteinExistence type="predicted"/>